<protein>
    <submittedName>
        <fullName evidence="4">MCE family protein</fullName>
    </submittedName>
</protein>
<evidence type="ECO:0000259" key="2">
    <source>
        <dbReference type="Pfam" id="PF02470"/>
    </source>
</evidence>
<comment type="caution">
    <text evidence="4">The sequence shown here is derived from an EMBL/GenBank/DDBJ whole genome shotgun (WGS) entry which is preliminary data.</text>
</comment>
<evidence type="ECO:0000259" key="3">
    <source>
        <dbReference type="Pfam" id="PF11887"/>
    </source>
</evidence>
<feature type="domain" description="Mammalian cell entry C-terminal" evidence="3">
    <location>
        <begin position="159"/>
        <end position="362"/>
    </location>
</feature>
<reference evidence="4 5" key="1">
    <citation type="journal article" date="2009" name="Int. J. Syst. Evol. Microbiol.">
        <title>Nocardioides caeni sp. nov., isolated from wastewater.</title>
        <authorList>
            <person name="Yoon J.H."/>
            <person name="Kang S.J."/>
            <person name="Park S."/>
            <person name="Kim W."/>
            <person name="Oh T.K."/>
        </authorList>
    </citation>
    <scope>NUCLEOTIDE SEQUENCE [LARGE SCALE GENOMIC DNA]</scope>
    <source>
        <strain evidence="4 5">DSM 23134</strain>
    </source>
</reference>
<evidence type="ECO:0000313" key="4">
    <source>
        <dbReference type="EMBL" id="THV18233.1"/>
    </source>
</evidence>
<dbReference type="InterPro" id="IPR003399">
    <property type="entry name" value="Mce/MlaD"/>
</dbReference>
<accession>A0A4S8NMN0</accession>
<keyword evidence="1" id="KW-1133">Transmembrane helix</keyword>
<keyword evidence="5" id="KW-1185">Reference proteome</keyword>
<dbReference type="OrthoDB" id="3460188at2"/>
<sequence>MSEFLFPHSQIPQRTLKLRLAALGMTGGLLLSLVLGILALQTIGVLSNNLRVTVQLPTVGDTLGINSDVKYNGLRVGRVIEVDPVAREAETGWDGPTAVVLVEPDHAELIPAGVKARVLPGTLFGNEYVDLVVTGATGSTDAATAAATTGTGGISAAGAHLSDGDVVEADTSVKTLRLMDTFSATQRLLAAVDPAQWDVALSQLADSLDGRGLKLAEMIEDGGAFLGRWEDVQPQLQEDMDLLAETSELFADVEPQLIQALRDTRPLARTLVEQQTGTRALLQGLPALLDGPEGITEFLRTHGDATARLLNATAANLEVFAQRYPSFAQLLQKVPALLRNGAAAVKGGNIQMEGVISPALVDAYDDADCPDYRGLRGPCGGGAR</sequence>
<dbReference type="EMBL" id="STGW01000001">
    <property type="protein sequence ID" value="THV18233.1"/>
    <property type="molecule type" value="Genomic_DNA"/>
</dbReference>
<dbReference type="Pfam" id="PF11887">
    <property type="entry name" value="Mce4_CUP1"/>
    <property type="match status" value="1"/>
</dbReference>
<dbReference type="AlphaFoldDB" id="A0A4S8NMN0"/>
<evidence type="ECO:0000313" key="5">
    <source>
        <dbReference type="Proteomes" id="UP000307087"/>
    </source>
</evidence>
<feature type="domain" description="Mce/MlaD" evidence="2">
    <location>
        <begin position="49"/>
        <end position="132"/>
    </location>
</feature>
<dbReference type="RefSeq" id="WP_136560949.1">
    <property type="nucleotide sequence ID" value="NZ_BAABLS010000002.1"/>
</dbReference>
<dbReference type="PANTHER" id="PTHR33371">
    <property type="entry name" value="INTERMEMBRANE PHOSPHOLIPID TRANSPORT SYSTEM BINDING PROTEIN MLAD-RELATED"/>
    <property type="match status" value="1"/>
</dbReference>
<gene>
    <name evidence="4" type="ORF">E9934_00875</name>
</gene>
<dbReference type="InterPro" id="IPR052336">
    <property type="entry name" value="MlaD_Phospholipid_Transporter"/>
</dbReference>
<keyword evidence="1" id="KW-0472">Membrane</keyword>
<dbReference type="Pfam" id="PF02470">
    <property type="entry name" value="MlaD"/>
    <property type="match status" value="1"/>
</dbReference>
<dbReference type="PANTHER" id="PTHR33371:SF19">
    <property type="entry name" value="MCE-FAMILY PROTEIN MCE4A"/>
    <property type="match status" value="1"/>
</dbReference>
<dbReference type="GO" id="GO:0051701">
    <property type="term" value="P:biological process involved in interaction with host"/>
    <property type="evidence" value="ECO:0007669"/>
    <property type="project" value="TreeGrafter"/>
</dbReference>
<dbReference type="Proteomes" id="UP000307087">
    <property type="component" value="Unassembled WGS sequence"/>
</dbReference>
<feature type="transmembrane region" description="Helical" evidence="1">
    <location>
        <begin position="20"/>
        <end position="40"/>
    </location>
</feature>
<keyword evidence="1" id="KW-0812">Transmembrane</keyword>
<organism evidence="4 5">
    <name type="scientific">Nocardioides caeni</name>
    <dbReference type="NCBI Taxonomy" id="574700"/>
    <lineage>
        <taxon>Bacteria</taxon>
        <taxon>Bacillati</taxon>
        <taxon>Actinomycetota</taxon>
        <taxon>Actinomycetes</taxon>
        <taxon>Propionibacteriales</taxon>
        <taxon>Nocardioidaceae</taxon>
        <taxon>Nocardioides</taxon>
    </lineage>
</organism>
<proteinExistence type="predicted"/>
<evidence type="ECO:0000256" key="1">
    <source>
        <dbReference type="SAM" id="Phobius"/>
    </source>
</evidence>
<dbReference type="GO" id="GO:0005576">
    <property type="term" value="C:extracellular region"/>
    <property type="evidence" value="ECO:0007669"/>
    <property type="project" value="TreeGrafter"/>
</dbReference>
<name>A0A4S8NMN0_9ACTN</name>
<dbReference type="InterPro" id="IPR024516">
    <property type="entry name" value="Mce_C"/>
</dbReference>